<dbReference type="EMBL" id="JBHUKR010000020">
    <property type="protein sequence ID" value="MFD2420618.1"/>
    <property type="molecule type" value="Genomic_DNA"/>
</dbReference>
<dbReference type="PROSITE" id="PS00624">
    <property type="entry name" value="GMC_OXRED_2"/>
    <property type="match status" value="1"/>
</dbReference>
<organism evidence="7 8">
    <name type="scientific">Amycolatopsis pigmentata</name>
    <dbReference type="NCBI Taxonomy" id="450801"/>
    <lineage>
        <taxon>Bacteria</taxon>
        <taxon>Bacillati</taxon>
        <taxon>Actinomycetota</taxon>
        <taxon>Actinomycetes</taxon>
        <taxon>Pseudonocardiales</taxon>
        <taxon>Pseudonocardiaceae</taxon>
        <taxon>Amycolatopsis</taxon>
    </lineage>
</organism>
<comment type="cofactor">
    <cofactor evidence="1">
        <name>FAD</name>
        <dbReference type="ChEBI" id="CHEBI:57692"/>
    </cofactor>
</comment>
<dbReference type="InterPro" id="IPR007867">
    <property type="entry name" value="GMC_OxRtase_C"/>
</dbReference>
<evidence type="ECO:0000259" key="6">
    <source>
        <dbReference type="PROSITE" id="PS00624"/>
    </source>
</evidence>
<dbReference type="Proteomes" id="UP001597417">
    <property type="component" value="Unassembled WGS sequence"/>
</dbReference>
<reference evidence="8" key="1">
    <citation type="journal article" date="2019" name="Int. J. Syst. Evol. Microbiol.">
        <title>The Global Catalogue of Microorganisms (GCM) 10K type strain sequencing project: providing services to taxonomists for standard genome sequencing and annotation.</title>
        <authorList>
            <consortium name="The Broad Institute Genomics Platform"/>
            <consortium name="The Broad Institute Genome Sequencing Center for Infectious Disease"/>
            <person name="Wu L."/>
            <person name="Ma J."/>
        </authorList>
    </citation>
    <scope>NUCLEOTIDE SEQUENCE [LARGE SCALE GENOMIC DNA]</scope>
    <source>
        <strain evidence="8">CGMCC 4.7645</strain>
    </source>
</reference>
<evidence type="ECO:0000256" key="1">
    <source>
        <dbReference type="ARBA" id="ARBA00001974"/>
    </source>
</evidence>
<evidence type="ECO:0000256" key="2">
    <source>
        <dbReference type="ARBA" id="ARBA00010790"/>
    </source>
</evidence>
<keyword evidence="4" id="KW-0274">FAD</keyword>
<dbReference type="PIRSF" id="PIRSF000137">
    <property type="entry name" value="Alcohol_oxidase"/>
    <property type="match status" value="1"/>
</dbReference>
<proteinExistence type="inferred from homology"/>
<keyword evidence="8" id="KW-1185">Reference proteome</keyword>
<dbReference type="InterPro" id="IPR012132">
    <property type="entry name" value="GMC_OxRdtase"/>
</dbReference>
<dbReference type="InterPro" id="IPR036188">
    <property type="entry name" value="FAD/NAD-bd_sf"/>
</dbReference>
<dbReference type="PANTHER" id="PTHR11552">
    <property type="entry name" value="GLUCOSE-METHANOL-CHOLINE GMC OXIDOREDUCTASE"/>
    <property type="match status" value="1"/>
</dbReference>
<evidence type="ECO:0000313" key="8">
    <source>
        <dbReference type="Proteomes" id="UP001597417"/>
    </source>
</evidence>
<dbReference type="Pfam" id="PF05199">
    <property type="entry name" value="GMC_oxred_C"/>
    <property type="match status" value="1"/>
</dbReference>
<comment type="caution">
    <text evidence="7">The sequence shown here is derived from an EMBL/GenBank/DDBJ whole genome shotgun (WGS) entry which is preliminary data.</text>
</comment>
<dbReference type="SUPFAM" id="SSF51905">
    <property type="entry name" value="FAD/NAD(P)-binding domain"/>
    <property type="match status" value="1"/>
</dbReference>
<evidence type="ECO:0000256" key="3">
    <source>
        <dbReference type="ARBA" id="ARBA00022630"/>
    </source>
</evidence>
<feature type="region of interest" description="Disordered" evidence="5">
    <location>
        <begin position="213"/>
        <end position="235"/>
    </location>
</feature>
<dbReference type="InterPro" id="IPR000172">
    <property type="entry name" value="GMC_OxRdtase_N"/>
</dbReference>
<comment type="similarity">
    <text evidence="2">Belongs to the GMC oxidoreductase family.</text>
</comment>
<dbReference type="PANTHER" id="PTHR11552:SF147">
    <property type="entry name" value="CHOLINE DEHYDROGENASE, MITOCHONDRIAL"/>
    <property type="match status" value="1"/>
</dbReference>
<keyword evidence="3" id="KW-0285">Flavoprotein</keyword>
<protein>
    <submittedName>
        <fullName evidence="7">GMC family oxidoreductase</fullName>
    </submittedName>
</protein>
<dbReference type="Gene3D" id="3.50.50.60">
    <property type="entry name" value="FAD/NAD(P)-binding domain"/>
    <property type="match status" value="1"/>
</dbReference>
<evidence type="ECO:0000256" key="5">
    <source>
        <dbReference type="SAM" id="MobiDB-lite"/>
    </source>
</evidence>
<accession>A0ABW5FZX9</accession>
<dbReference type="Pfam" id="PF13450">
    <property type="entry name" value="NAD_binding_8"/>
    <property type="match status" value="1"/>
</dbReference>
<evidence type="ECO:0000256" key="4">
    <source>
        <dbReference type="ARBA" id="ARBA00022827"/>
    </source>
</evidence>
<dbReference type="SUPFAM" id="SSF54373">
    <property type="entry name" value="FAD-linked reductases, C-terminal domain"/>
    <property type="match status" value="1"/>
</dbReference>
<name>A0ABW5FZX9_9PSEU</name>
<gene>
    <name evidence="7" type="ORF">ACFSXZ_30250</name>
</gene>
<dbReference type="Gene3D" id="3.30.560.10">
    <property type="entry name" value="Glucose Oxidase, domain 3"/>
    <property type="match status" value="1"/>
</dbReference>
<dbReference type="Pfam" id="PF00732">
    <property type="entry name" value="GMC_oxred_N"/>
    <property type="match status" value="1"/>
</dbReference>
<dbReference type="RefSeq" id="WP_378268768.1">
    <property type="nucleotide sequence ID" value="NZ_JBHUKR010000020.1"/>
</dbReference>
<sequence>MKTEYDYIVVGSGAGGGPIAARLAEAGFEVLLLEAGGREGGPVSDVPAFHAFATEDEDLRWDFHVRHWDDYEQQRRDSKFVARRDGVWYPRTGSLGGCSVTDAMIAFCPHEAYWDMLARVTGDRSWRAWRMRYWFERLERCTYLPRPRWLPRHELLSAVLERLPLPSSLINRGRHGFDGWLSTSLADPERAVRDPRLVRLVLAAAEEALAADLGPGHEMPGGTADPNDQRTGSATREGLWRVPLSTVHGRRSGVRDLLGRVETLFADKLTVRTGCLVTRVLFDDPGAIARGVEFVDERHVYRADPRAPEDIWPPYTQEAEARGEVVLAAGAFNTPQVLMLSGIGPRQELERHRIDVRVDLPGVGANLQDHYEASVVFELSPDFTVLDGCTFAPPREGGRYDRCLADWTTGKGLYTTNGVLAAVTTRSRPDLPVPDLLLTGLPANFRGYHPGYAGEMERNGRHFTWTVLKAHTVNRAGRVGLEGADPRVPPWISFRYFEEGDDAGGEDLDAVVHGIRLARDIMQRAQGVTGKELLPGSALQSTDELRRFVRDEAWGHHACGTARMGAPGDPATVVDSRFRVLGTHRLRVADASVFPHLPGFSLATPTYMVAEKAAATIIDAAARYL</sequence>
<feature type="domain" description="Glucose-methanol-choline oxidoreductase N-terminal" evidence="6">
    <location>
        <begin position="330"/>
        <end position="344"/>
    </location>
</feature>
<evidence type="ECO:0000313" key="7">
    <source>
        <dbReference type="EMBL" id="MFD2420618.1"/>
    </source>
</evidence>